<dbReference type="EnsemblMetazoa" id="GPPI019265-RA">
    <property type="protein sequence ID" value="GPPI019265-PA"/>
    <property type="gene ID" value="GPPI019265"/>
</dbReference>
<evidence type="ECO:0000313" key="1">
    <source>
        <dbReference type="EnsemblMetazoa" id="GPPI019265-PA"/>
    </source>
</evidence>
<dbReference type="EMBL" id="JXJN01008620">
    <property type="status" value="NOT_ANNOTATED_CDS"/>
    <property type="molecule type" value="Genomic_DNA"/>
</dbReference>
<name>A0A1B0B564_9MUSC</name>
<dbReference type="AlphaFoldDB" id="A0A1B0B564"/>
<dbReference type="Proteomes" id="UP000092460">
    <property type="component" value="Unassembled WGS sequence"/>
</dbReference>
<proteinExistence type="predicted"/>
<evidence type="ECO:0000313" key="2">
    <source>
        <dbReference type="Proteomes" id="UP000092460"/>
    </source>
</evidence>
<sequence length="123" mass="13726">MVSKIYGHNNSEKGKKQTETEIRAHTHARTCKYSCINLCKIIPASVVVLVVEVVRNFMKSCQTRQRSNRHTNSPNEIQSLYSLNLYAYVEENTVLVGVGAMNDDAATTAVVSVIISFVYVLCL</sequence>
<reference evidence="2" key="1">
    <citation type="submission" date="2015-01" db="EMBL/GenBank/DDBJ databases">
        <authorList>
            <person name="Aksoy S."/>
            <person name="Warren W."/>
            <person name="Wilson R.K."/>
        </authorList>
    </citation>
    <scope>NUCLEOTIDE SEQUENCE [LARGE SCALE GENOMIC DNA]</scope>
    <source>
        <strain evidence="2">IAEA</strain>
    </source>
</reference>
<dbReference type="VEuPathDB" id="VectorBase:GPPI019265"/>
<accession>A0A1B0B564</accession>
<protein>
    <submittedName>
        <fullName evidence="1">Uncharacterized protein</fullName>
    </submittedName>
</protein>
<organism evidence="1 2">
    <name type="scientific">Glossina palpalis gambiensis</name>
    <dbReference type="NCBI Taxonomy" id="67801"/>
    <lineage>
        <taxon>Eukaryota</taxon>
        <taxon>Metazoa</taxon>
        <taxon>Ecdysozoa</taxon>
        <taxon>Arthropoda</taxon>
        <taxon>Hexapoda</taxon>
        <taxon>Insecta</taxon>
        <taxon>Pterygota</taxon>
        <taxon>Neoptera</taxon>
        <taxon>Endopterygota</taxon>
        <taxon>Diptera</taxon>
        <taxon>Brachycera</taxon>
        <taxon>Muscomorpha</taxon>
        <taxon>Hippoboscoidea</taxon>
        <taxon>Glossinidae</taxon>
        <taxon>Glossina</taxon>
    </lineage>
</organism>
<keyword evidence="2" id="KW-1185">Reference proteome</keyword>
<reference evidence="1" key="2">
    <citation type="submission" date="2020-05" db="UniProtKB">
        <authorList>
            <consortium name="EnsemblMetazoa"/>
        </authorList>
    </citation>
    <scope>IDENTIFICATION</scope>
    <source>
        <strain evidence="1">IAEA</strain>
    </source>
</reference>